<evidence type="ECO:0000313" key="3">
    <source>
        <dbReference type="Proteomes" id="UP001151760"/>
    </source>
</evidence>
<dbReference type="Proteomes" id="UP001151760">
    <property type="component" value="Unassembled WGS sequence"/>
</dbReference>
<evidence type="ECO:0000256" key="1">
    <source>
        <dbReference type="SAM" id="SignalP"/>
    </source>
</evidence>
<reference evidence="2" key="1">
    <citation type="journal article" date="2022" name="Int. J. Mol. Sci.">
        <title>Draft Genome of Tanacetum Coccineum: Genomic Comparison of Closely Related Tanacetum-Family Plants.</title>
        <authorList>
            <person name="Yamashiro T."/>
            <person name="Shiraishi A."/>
            <person name="Nakayama K."/>
            <person name="Satake H."/>
        </authorList>
    </citation>
    <scope>NUCLEOTIDE SEQUENCE</scope>
</reference>
<dbReference type="EMBL" id="BQNB010017729">
    <property type="protein sequence ID" value="GJT66605.1"/>
    <property type="molecule type" value="Genomic_DNA"/>
</dbReference>
<proteinExistence type="predicted"/>
<accession>A0ABQ5FTB9</accession>
<name>A0ABQ5FTB9_9ASTR</name>
<gene>
    <name evidence="2" type="ORF">Tco_1018085</name>
</gene>
<keyword evidence="1" id="KW-0732">Signal</keyword>
<keyword evidence="3" id="KW-1185">Reference proteome</keyword>
<comment type="caution">
    <text evidence="2">The sequence shown here is derived from an EMBL/GenBank/DDBJ whole genome shotgun (WGS) entry which is preliminary data.</text>
</comment>
<sequence length="75" mass="8090">MKHKVLTATFLLTVLFALILLSSAARTLPQSTNHTQSHDEKGDVDVNAKKLGYSTSDYGGGGSPGCWECWGGRHK</sequence>
<feature type="signal peptide" evidence="1">
    <location>
        <begin position="1"/>
        <end position="24"/>
    </location>
</feature>
<feature type="chain" id="PRO_5047088411" evidence="1">
    <location>
        <begin position="25"/>
        <end position="75"/>
    </location>
</feature>
<evidence type="ECO:0000313" key="2">
    <source>
        <dbReference type="EMBL" id="GJT66605.1"/>
    </source>
</evidence>
<reference evidence="2" key="2">
    <citation type="submission" date="2022-01" db="EMBL/GenBank/DDBJ databases">
        <authorList>
            <person name="Yamashiro T."/>
            <person name="Shiraishi A."/>
            <person name="Satake H."/>
            <person name="Nakayama K."/>
        </authorList>
    </citation>
    <scope>NUCLEOTIDE SEQUENCE</scope>
</reference>
<organism evidence="2 3">
    <name type="scientific">Tanacetum coccineum</name>
    <dbReference type="NCBI Taxonomy" id="301880"/>
    <lineage>
        <taxon>Eukaryota</taxon>
        <taxon>Viridiplantae</taxon>
        <taxon>Streptophyta</taxon>
        <taxon>Embryophyta</taxon>
        <taxon>Tracheophyta</taxon>
        <taxon>Spermatophyta</taxon>
        <taxon>Magnoliopsida</taxon>
        <taxon>eudicotyledons</taxon>
        <taxon>Gunneridae</taxon>
        <taxon>Pentapetalae</taxon>
        <taxon>asterids</taxon>
        <taxon>campanulids</taxon>
        <taxon>Asterales</taxon>
        <taxon>Asteraceae</taxon>
        <taxon>Asteroideae</taxon>
        <taxon>Anthemideae</taxon>
        <taxon>Anthemidinae</taxon>
        <taxon>Tanacetum</taxon>
    </lineage>
</organism>
<protein>
    <submittedName>
        <fullName evidence="2">Uncharacterized protein</fullName>
    </submittedName>
</protein>